<dbReference type="AlphaFoldDB" id="A0A8K0CMQ5"/>
<evidence type="ECO:0000256" key="1">
    <source>
        <dbReference type="ARBA" id="ARBA00010701"/>
    </source>
</evidence>
<keyword evidence="6" id="KW-0325">Glycoprotein</keyword>
<dbReference type="InterPro" id="IPR000073">
    <property type="entry name" value="AB_hydrolase_1"/>
</dbReference>
<keyword evidence="5" id="KW-0443">Lipid metabolism</keyword>
<evidence type="ECO:0000259" key="7">
    <source>
        <dbReference type="Pfam" id="PF00561"/>
    </source>
</evidence>
<evidence type="ECO:0000256" key="3">
    <source>
        <dbReference type="ARBA" id="ARBA00022801"/>
    </source>
</evidence>
<dbReference type="FunFam" id="3.40.50.1820:FF:000057">
    <property type="entry name" value="Lipase"/>
    <property type="match status" value="1"/>
</dbReference>
<organism evidence="8 9">
    <name type="scientific">Ignelater luminosus</name>
    <name type="common">Cucubano</name>
    <name type="synonym">Pyrophorus luminosus</name>
    <dbReference type="NCBI Taxonomy" id="2038154"/>
    <lineage>
        <taxon>Eukaryota</taxon>
        <taxon>Metazoa</taxon>
        <taxon>Ecdysozoa</taxon>
        <taxon>Arthropoda</taxon>
        <taxon>Hexapoda</taxon>
        <taxon>Insecta</taxon>
        <taxon>Pterygota</taxon>
        <taxon>Neoptera</taxon>
        <taxon>Endopterygota</taxon>
        <taxon>Coleoptera</taxon>
        <taxon>Polyphaga</taxon>
        <taxon>Elateriformia</taxon>
        <taxon>Elateroidea</taxon>
        <taxon>Elateridae</taxon>
        <taxon>Agrypninae</taxon>
        <taxon>Pyrophorini</taxon>
        <taxon>Ignelater</taxon>
    </lineage>
</organism>
<dbReference type="Pfam" id="PF00561">
    <property type="entry name" value="Abhydrolase_1"/>
    <property type="match status" value="1"/>
</dbReference>
<dbReference type="SUPFAM" id="SSF53474">
    <property type="entry name" value="alpha/beta-Hydrolases"/>
    <property type="match status" value="1"/>
</dbReference>
<dbReference type="Gene3D" id="3.40.50.1820">
    <property type="entry name" value="alpha/beta hydrolase"/>
    <property type="match status" value="1"/>
</dbReference>
<evidence type="ECO:0000256" key="6">
    <source>
        <dbReference type="ARBA" id="ARBA00023180"/>
    </source>
</evidence>
<keyword evidence="2" id="KW-0732">Signal</keyword>
<keyword evidence="9" id="KW-1185">Reference proteome</keyword>
<reference evidence="8" key="1">
    <citation type="submission" date="2019-08" db="EMBL/GenBank/DDBJ databases">
        <title>The genome of the North American firefly Photinus pyralis.</title>
        <authorList>
            <consortium name="Photinus pyralis genome working group"/>
            <person name="Fallon T.R."/>
            <person name="Sander Lower S.E."/>
            <person name="Weng J.-K."/>
        </authorList>
    </citation>
    <scope>NUCLEOTIDE SEQUENCE</scope>
    <source>
        <strain evidence="8">TRF0915ILg1</strain>
        <tissue evidence="8">Whole body</tissue>
    </source>
</reference>
<evidence type="ECO:0000256" key="2">
    <source>
        <dbReference type="ARBA" id="ARBA00022729"/>
    </source>
</evidence>
<dbReference type="InterPro" id="IPR029058">
    <property type="entry name" value="AB_hydrolase_fold"/>
</dbReference>
<evidence type="ECO:0000313" key="8">
    <source>
        <dbReference type="EMBL" id="KAF2886585.1"/>
    </source>
</evidence>
<dbReference type="PANTHER" id="PTHR11005">
    <property type="entry name" value="LYSOSOMAL ACID LIPASE-RELATED"/>
    <property type="match status" value="1"/>
</dbReference>
<feature type="non-terminal residue" evidence="8">
    <location>
        <position position="1"/>
    </location>
</feature>
<gene>
    <name evidence="8" type="ORF">ILUMI_19589</name>
</gene>
<accession>A0A8K0CMQ5</accession>
<protein>
    <recommendedName>
        <fullName evidence="7">AB hydrolase-1 domain-containing protein</fullName>
    </recommendedName>
</protein>
<keyword evidence="4" id="KW-0442">Lipid degradation</keyword>
<evidence type="ECO:0000256" key="4">
    <source>
        <dbReference type="ARBA" id="ARBA00022963"/>
    </source>
</evidence>
<dbReference type="Proteomes" id="UP000801492">
    <property type="component" value="Unassembled WGS sequence"/>
</dbReference>
<evidence type="ECO:0000313" key="9">
    <source>
        <dbReference type="Proteomes" id="UP000801492"/>
    </source>
</evidence>
<comment type="caution">
    <text evidence="8">The sequence shown here is derived from an EMBL/GenBank/DDBJ whole genome shotgun (WGS) entry which is preliminary data.</text>
</comment>
<comment type="similarity">
    <text evidence="1">Belongs to the AB hydrolase superfamily. Lipase family.</text>
</comment>
<dbReference type="OrthoDB" id="9974421at2759"/>
<dbReference type="EMBL" id="VTPC01087214">
    <property type="protein sequence ID" value="KAF2886585.1"/>
    <property type="molecule type" value="Genomic_DNA"/>
</dbReference>
<dbReference type="GO" id="GO:0016042">
    <property type="term" value="P:lipid catabolic process"/>
    <property type="evidence" value="ECO:0007669"/>
    <property type="project" value="UniProtKB-KW"/>
</dbReference>
<evidence type="ECO:0000256" key="5">
    <source>
        <dbReference type="ARBA" id="ARBA00023098"/>
    </source>
</evidence>
<keyword evidence="3" id="KW-0378">Hydrolase</keyword>
<proteinExistence type="inferred from homology"/>
<sequence>FDEVASYDLPAFIDYILNVTTHKQLYYVGHSQGTTSLFALAAFKPDYNRKVRLSVALAPVAYGGHIRSLAVFFIANFWQLIEGFVNITQLYEVLPSTPLFGSLAQIFCNDYSALRSVCASIYYSAGGYTPNQLNQTLFPIIGSNTPSGSSMKQMQHYAQLFLSKSFQHYDYGEKINLEKYGRPTPPKYDLRKVTIPHLFYYGTNDVFANKEDADKTASEIKSVIVHRRIEGFGHLDLLWGIDVVELIFKEVLELMKKF</sequence>
<feature type="domain" description="AB hydrolase-1" evidence="7">
    <location>
        <begin position="6"/>
        <end position="240"/>
    </location>
</feature>
<dbReference type="GO" id="GO:0016787">
    <property type="term" value="F:hydrolase activity"/>
    <property type="evidence" value="ECO:0007669"/>
    <property type="project" value="UniProtKB-KW"/>
</dbReference>
<name>A0A8K0CMQ5_IGNLU</name>